<dbReference type="KEGG" id="adg:Adeg_0637"/>
<gene>
    <name evidence="2" type="ordered locus">Adeg_0637</name>
</gene>
<dbReference type="HOGENOM" id="CLU_2969124_0_0_9"/>
<dbReference type="STRING" id="429009.Adeg_0637"/>
<sequence length="58" mass="5783">MRSSSIIRGVSGAKSGKAKGGSATTVLFPLPSKPGEAEALLASLLEGLINSARKGGEK</sequence>
<evidence type="ECO:0000256" key="1">
    <source>
        <dbReference type="SAM" id="MobiDB-lite"/>
    </source>
</evidence>
<dbReference type="Proteomes" id="UP000002620">
    <property type="component" value="Chromosome"/>
</dbReference>
<proteinExistence type="predicted"/>
<dbReference type="EMBL" id="CP001785">
    <property type="protein sequence ID" value="ACX51785.1"/>
    <property type="molecule type" value="Genomic_DNA"/>
</dbReference>
<feature type="region of interest" description="Disordered" evidence="1">
    <location>
        <begin position="1"/>
        <end position="24"/>
    </location>
</feature>
<organism evidence="2 3">
    <name type="scientific">Ammonifex degensii (strain DSM 10501 / KC4)</name>
    <dbReference type="NCBI Taxonomy" id="429009"/>
    <lineage>
        <taxon>Bacteria</taxon>
        <taxon>Bacillati</taxon>
        <taxon>Bacillota</taxon>
        <taxon>Clostridia</taxon>
        <taxon>Thermoanaerobacterales</taxon>
        <taxon>Thermoanaerobacteraceae</taxon>
        <taxon>Ammonifex</taxon>
    </lineage>
</organism>
<name>C9RC08_AMMDK</name>
<keyword evidence="3" id="KW-1185">Reference proteome</keyword>
<protein>
    <submittedName>
        <fullName evidence="2">Uncharacterized protein</fullName>
    </submittedName>
</protein>
<reference evidence="2 3" key="1">
    <citation type="submission" date="2009-10" db="EMBL/GenBank/DDBJ databases">
        <title>Complete sequence of chromosome of Ammonifex degensii KC4.</title>
        <authorList>
            <consortium name="US DOE Joint Genome Institute"/>
            <person name="Kerfeld C."/>
            <person name="Goodner B."/>
            <person name="Huber H."/>
            <person name="Stetter K."/>
            <person name="Lucas S."/>
            <person name="Copeland A."/>
            <person name="Lapidus A."/>
            <person name="Glavina del Rio T."/>
            <person name="Dalin E."/>
            <person name="Tice H."/>
            <person name="Bruce D."/>
            <person name="Goodwin L."/>
            <person name="Pitluck S."/>
            <person name="Saunders E."/>
            <person name="Brettin T."/>
            <person name="Detter J.C."/>
            <person name="Han C."/>
            <person name="Larimer F."/>
            <person name="Land M."/>
            <person name="Hauser L."/>
            <person name="Kyrpides N."/>
            <person name="Ovchinnikova G."/>
            <person name="Richardson P."/>
        </authorList>
    </citation>
    <scope>NUCLEOTIDE SEQUENCE [LARGE SCALE GENOMIC DNA]</scope>
    <source>
        <strain evidence="3">DSM 10501 / KC4</strain>
    </source>
</reference>
<evidence type="ECO:0000313" key="3">
    <source>
        <dbReference type="Proteomes" id="UP000002620"/>
    </source>
</evidence>
<accession>C9RC08</accession>
<feature type="compositionally biased region" description="Low complexity" evidence="1">
    <location>
        <begin position="11"/>
        <end position="23"/>
    </location>
</feature>
<evidence type="ECO:0000313" key="2">
    <source>
        <dbReference type="EMBL" id="ACX51785.1"/>
    </source>
</evidence>
<dbReference type="AlphaFoldDB" id="C9RC08"/>